<evidence type="ECO:0000313" key="2">
    <source>
        <dbReference type="Proteomes" id="UP001151699"/>
    </source>
</evidence>
<protein>
    <submittedName>
        <fullName evidence="1">Uncharacterized protein</fullName>
    </submittedName>
</protein>
<proteinExistence type="predicted"/>
<accession>A0A9Q0S1Y3</accession>
<dbReference type="EMBL" id="WJQU01000002">
    <property type="protein sequence ID" value="KAJ6642432.1"/>
    <property type="molecule type" value="Genomic_DNA"/>
</dbReference>
<sequence>MDENLPHNSLHMLIHASLEQVQSEDIPNIDRDQDDWLAQIILAETQEGTPYWCDASDRKCAVSV</sequence>
<reference evidence="1" key="1">
    <citation type="submission" date="2022-07" db="EMBL/GenBank/DDBJ databases">
        <authorList>
            <person name="Trinca V."/>
            <person name="Uliana J.V.C."/>
            <person name="Torres T.T."/>
            <person name="Ward R.J."/>
            <person name="Monesi N."/>
        </authorList>
    </citation>
    <scope>NUCLEOTIDE SEQUENCE</scope>
    <source>
        <strain evidence="1">HSMRA1968</strain>
        <tissue evidence="1">Whole embryos</tissue>
    </source>
</reference>
<gene>
    <name evidence="1" type="ORF">Bhyg_07380</name>
</gene>
<keyword evidence="2" id="KW-1185">Reference proteome</keyword>
<comment type="caution">
    <text evidence="1">The sequence shown here is derived from an EMBL/GenBank/DDBJ whole genome shotgun (WGS) entry which is preliminary data.</text>
</comment>
<name>A0A9Q0S1Y3_9DIPT</name>
<evidence type="ECO:0000313" key="1">
    <source>
        <dbReference type="EMBL" id="KAJ6642432.1"/>
    </source>
</evidence>
<dbReference type="AlphaFoldDB" id="A0A9Q0S1Y3"/>
<dbReference type="Proteomes" id="UP001151699">
    <property type="component" value="Chromosome B"/>
</dbReference>
<organism evidence="1 2">
    <name type="scientific">Pseudolycoriella hygida</name>
    <dbReference type="NCBI Taxonomy" id="35572"/>
    <lineage>
        <taxon>Eukaryota</taxon>
        <taxon>Metazoa</taxon>
        <taxon>Ecdysozoa</taxon>
        <taxon>Arthropoda</taxon>
        <taxon>Hexapoda</taxon>
        <taxon>Insecta</taxon>
        <taxon>Pterygota</taxon>
        <taxon>Neoptera</taxon>
        <taxon>Endopterygota</taxon>
        <taxon>Diptera</taxon>
        <taxon>Nematocera</taxon>
        <taxon>Sciaroidea</taxon>
        <taxon>Sciaridae</taxon>
        <taxon>Pseudolycoriella</taxon>
    </lineage>
</organism>